<dbReference type="STRING" id="1797985.A2Y83_02770"/>
<organism evidence="4 5">
    <name type="scientific">Candidatus Falkowbacteria bacterium RBG_13_39_14</name>
    <dbReference type="NCBI Taxonomy" id="1797985"/>
    <lineage>
        <taxon>Bacteria</taxon>
        <taxon>Candidatus Falkowiibacteriota</taxon>
    </lineage>
</organism>
<keyword evidence="1" id="KW-0812">Transmembrane</keyword>
<comment type="caution">
    <text evidence="4">The sequence shown here is derived from an EMBL/GenBank/DDBJ whole genome shotgun (WGS) entry which is preliminary data.</text>
</comment>
<feature type="transmembrane region" description="Helical" evidence="1">
    <location>
        <begin position="12"/>
        <end position="36"/>
    </location>
</feature>
<accession>A0A1F5S174</accession>
<evidence type="ECO:0000259" key="3">
    <source>
        <dbReference type="Pfam" id="PF23357"/>
    </source>
</evidence>
<dbReference type="Pfam" id="PF23357">
    <property type="entry name" value="DUF7088"/>
    <property type="match status" value="1"/>
</dbReference>
<reference evidence="4 5" key="1">
    <citation type="journal article" date="2016" name="Nat. Commun.">
        <title>Thousands of microbial genomes shed light on interconnected biogeochemical processes in an aquifer system.</title>
        <authorList>
            <person name="Anantharaman K."/>
            <person name="Brown C.T."/>
            <person name="Hug L.A."/>
            <person name="Sharon I."/>
            <person name="Castelle C.J."/>
            <person name="Probst A.J."/>
            <person name="Thomas B.C."/>
            <person name="Singh A."/>
            <person name="Wilkins M.J."/>
            <person name="Karaoz U."/>
            <person name="Brodie E.L."/>
            <person name="Williams K.H."/>
            <person name="Hubbard S.S."/>
            <person name="Banfield J.F."/>
        </authorList>
    </citation>
    <scope>NUCLEOTIDE SEQUENCE [LARGE SCALE GENOMIC DNA]</scope>
</reference>
<feature type="domain" description="ABC-type uncharacterised transport system" evidence="2">
    <location>
        <begin position="181"/>
        <end position="462"/>
    </location>
</feature>
<dbReference type="EMBL" id="MFFS01000089">
    <property type="protein sequence ID" value="OGF20396.1"/>
    <property type="molecule type" value="Genomic_DNA"/>
</dbReference>
<evidence type="ECO:0000259" key="2">
    <source>
        <dbReference type="Pfam" id="PF09822"/>
    </source>
</evidence>
<evidence type="ECO:0000313" key="5">
    <source>
        <dbReference type="Proteomes" id="UP000178323"/>
    </source>
</evidence>
<feature type="domain" description="DUF7088" evidence="3">
    <location>
        <begin position="42"/>
        <end position="145"/>
    </location>
</feature>
<sequence>MTFNRKAKQSLNALYTVLIIAGILILVNYIASAVFFRIDITQNKDYSVSRVSKDAARDLDDIVNIKGFFSENVPPNLISIKQDVRDIIEEYKNYSNGKIRVSYIDPKDDEELIKEARNLGIPELQFSSLEKDKYEVSTGYLGLAVIYGTKKEVIPVLDDTGNLEYELTSAIKKVMQKDDFTVGFLKGHGELDKESELRFSSGELEKLYTVTAVDTANGNLIPDNISTLIIAGAKEELTDREKYAIDQFLMKGKSIFVLQENIDVGEMLQTSTNKSGLGPLLEHYGVKINNNFILDPSCEMASFSSGFTQFFTSYPFWPKILKKGFNSENVIVSQLEAAVFPWTSSVELVENKLDGKEAVKLISTTDRAWVQDNPRNLSPQQNFEKGEQSEKNAAVFLSGKFKSYYNDKDKPEKDIDEEIDKADEASIAEAATDEEFISETPYARLLVVGDSDFATDQFLKRFSFNMLFFQNAVDALTMDETLIQIRSKGVSDRPIKELSDAARNSTKFFNIFAVTIVVLLAGILRYFLRKKTKFEDNI</sequence>
<proteinExistence type="predicted"/>
<evidence type="ECO:0000313" key="4">
    <source>
        <dbReference type="EMBL" id="OGF20396.1"/>
    </source>
</evidence>
<dbReference type="Proteomes" id="UP000178323">
    <property type="component" value="Unassembled WGS sequence"/>
</dbReference>
<dbReference type="Pfam" id="PF09822">
    <property type="entry name" value="ABC_transp_aux"/>
    <property type="match status" value="1"/>
</dbReference>
<evidence type="ECO:0000256" key="1">
    <source>
        <dbReference type="SAM" id="Phobius"/>
    </source>
</evidence>
<keyword evidence="1" id="KW-0472">Membrane</keyword>
<dbReference type="InterPro" id="IPR019196">
    <property type="entry name" value="ABC_transp_unknown"/>
</dbReference>
<dbReference type="InterPro" id="IPR055396">
    <property type="entry name" value="DUF7088"/>
</dbReference>
<dbReference type="AlphaFoldDB" id="A0A1F5S174"/>
<gene>
    <name evidence="4" type="ORF">A2Y83_02770</name>
</gene>
<feature type="transmembrane region" description="Helical" evidence="1">
    <location>
        <begin position="508"/>
        <end position="528"/>
    </location>
</feature>
<protein>
    <submittedName>
        <fullName evidence="4">Uncharacterized protein</fullName>
    </submittedName>
</protein>
<name>A0A1F5S174_9BACT</name>
<keyword evidence="1" id="KW-1133">Transmembrane helix</keyword>